<protein>
    <submittedName>
        <fullName evidence="1">Uncharacterized protein</fullName>
    </submittedName>
</protein>
<name>A0AAP0JR72_9MAGN</name>
<sequence length="75" mass="8980">MVFIHERTRPTNTSTVVKINVAKDIWMSRDITSHWFENDFINCLKTRRSTDFHILDIASRELQRRNCGLRSVQHH</sequence>
<keyword evidence="2" id="KW-1185">Reference proteome</keyword>
<dbReference type="EMBL" id="JBBNAE010000003">
    <property type="protein sequence ID" value="KAK9138316.1"/>
    <property type="molecule type" value="Genomic_DNA"/>
</dbReference>
<dbReference type="Proteomes" id="UP001417504">
    <property type="component" value="Unassembled WGS sequence"/>
</dbReference>
<evidence type="ECO:0000313" key="1">
    <source>
        <dbReference type="EMBL" id="KAK9138316.1"/>
    </source>
</evidence>
<accession>A0AAP0JR72</accession>
<proteinExistence type="predicted"/>
<evidence type="ECO:0000313" key="2">
    <source>
        <dbReference type="Proteomes" id="UP001417504"/>
    </source>
</evidence>
<gene>
    <name evidence="1" type="ORF">Sjap_008910</name>
</gene>
<dbReference type="AlphaFoldDB" id="A0AAP0JR72"/>
<organism evidence="1 2">
    <name type="scientific">Stephania japonica</name>
    <dbReference type="NCBI Taxonomy" id="461633"/>
    <lineage>
        <taxon>Eukaryota</taxon>
        <taxon>Viridiplantae</taxon>
        <taxon>Streptophyta</taxon>
        <taxon>Embryophyta</taxon>
        <taxon>Tracheophyta</taxon>
        <taxon>Spermatophyta</taxon>
        <taxon>Magnoliopsida</taxon>
        <taxon>Ranunculales</taxon>
        <taxon>Menispermaceae</taxon>
        <taxon>Menispermoideae</taxon>
        <taxon>Cissampelideae</taxon>
        <taxon>Stephania</taxon>
    </lineage>
</organism>
<reference evidence="1 2" key="1">
    <citation type="submission" date="2024-01" db="EMBL/GenBank/DDBJ databases">
        <title>Genome assemblies of Stephania.</title>
        <authorList>
            <person name="Yang L."/>
        </authorList>
    </citation>
    <scope>NUCLEOTIDE SEQUENCE [LARGE SCALE GENOMIC DNA]</scope>
    <source>
        <strain evidence="1">QJT</strain>
        <tissue evidence="1">Leaf</tissue>
    </source>
</reference>
<comment type="caution">
    <text evidence="1">The sequence shown here is derived from an EMBL/GenBank/DDBJ whole genome shotgun (WGS) entry which is preliminary data.</text>
</comment>